<evidence type="ECO:0000313" key="2">
    <source>
        <dbReference type="EMBL" id="MTF37586.1"/>
    </source>
</evidence>
<evidence type="ECO:0000313" key="3">
    <source>
        <dbReference type="Proteomes" id="UP000437131"/>
    </source>
</evidence>
<organism evidence="2 3">
    <name type="scientific">Cyanobacterium aponinum 0216</name>
    <dbReference type="NCBI Taxonomy" id="2676140"/>
    <lineage>
        <taxon>Bacteria</taxon>
        <taxon>Bacillati</taxon>
        <taxon>Cyanobacteriota</taxon>
        <taxon>Cyanophyceae</taxon>
        <taxon>Oscillatoriophycideae</taxon>
        <taxon>Chroococcales</taxon>
        <taxon>Geminocystaceae</taxon>
        <taxon>Cyanobacterium</taxon>
    </lineage>
</organism>
<accession>A0A844GU36</accession>
<dbReference type="InterPro" id="IPR013830">
    <property type="entry name" value="SGNH_hydro"/>
</dbReference>
<dbReference type="InterPro" id="IPR036514">
    <property type="entry name" value="SGNH_hydro_sf"/>
</dbReference>
<protein>
    <submittedName>
        <fullName evidence="2">G-D-S-L family lipolytic protein</fullName>
    </submittedName>
</protein>
<gene>
    <name evidence="2" type="ORF">GGC33_01385</name>
</gene>
<dbReference type="Pfam" id="PF13472">
    <property type="entry name" value="Lipase_GDSL_2"/>
    <property type="match status" value="1"/>
</dbReference>
<evidence type="ECO:0000259" key="1">
    <source>
        <dbReference type="Pfam" id="PF13472"/>
    </source>
</evidence>
<dbReference type="SUPFAM" id="SSF52266">
    <property type="entry name" value="SGNH hydrolase"/>
    <property type="match status" value="1"/>
</dbReference>
<comment type="caution">
    <text evidence="2">The sequence shown here is derived from an EMBL/GenBank/DDBJ whole genome shotgun (WGS) entry which is preliminary data.</text>
</comment>
<dbReference type="RefSeq" id="WP_155082483.1">
    <property type="nucleotide sequence ID" value="NZ_WMIA01000001.1"/>
</dbReference>
<dbReference type="EMBL" id="WMIA01000001">
    <property type="protein sequence ID" value="MTF37586.1"/>
    <property type="molecule type" value="Genomic_DNA"/>
</dbReference>
<feature type="domain" description="SGNH hydrolase-type esterase" evidence="1">
    <location>
        <begin position="23"/>
        <end position="211"/>
    </location>
</feature>
<sequence length="225" mass="26286">MQTLDNLTLNNQAPSSQPLRIIAIGDSLVYGYGDKEGGGWVERLRRHWMNSPQDHVLYNLGIRGDRTSQVKKRLSLEFSYRGEIRNKYPDLIIMSVGVNDTPRLGHNQGRNQTSYEQFSVEINSLLDQAQELAPVMFVGMIPVDEDKMPFLDCFYFNLRDQYHYKEITKQACQLRNIPYLDTFDLWMSRGENWRKSQMSPDGLHPNVKGYETLFQEIQQWQPIFS</sequence>
<dbReference type="GO" id="GO:0004622">
    <property type="term" value="F:phosphatidylcholine lysophospholipase activity"/>
    <property type="evidence" value="ECO:0007669"/>
    <property type="project" value="TreeGrafter"/>
</dbReference>
<dbReference type="InterPro" id="IPR051532">
    <property type="entry name" value="Ester_Hydrolysis_Enzymes"/>
</dbReference>
<dbReference type="AlphaFoldDB" id="A0A844GU36"/>
<dbReference type="PANTHER" id="PTHR30383:SF5">
    <property type="entry name" value="SGNH HYDROLASE-TYPE ESTERASE DOMAIN-CONTAINING PROTEIN"/>
    <property type="match status" value="1"/>
</dbReference>
<reference evidence="2 3" key="1">
    <citation type="submission" date="2019-11" db="EMBL/GenBank/DDBJ databases">
        <title>Isolation of a new High Light Tolerant Cyanobacteria.</title>
        <authorList>
            <person name="Dobson Z."/>
            <person name="Vaughn N."/>
            <person name="Vaughn M."/>
            <person name="Fromme P."/>
            <person name="Mazor Y."/>
        </authorList>
    </citation>
    <scope>NUCLEOTIDE SEQUENCE [LARGE SCALE GENOMIC DNA]</scope>
    <source>
        <strain evidence="2 3">0216</strain>
    </source>
</reference>
<dbReference type="Gene3D" id="3.40.50.1110">
    <property type="entry name" value="SGNH hydrolase"/>
    <property type="match status" value="1"/>
</dbReference>
<proteinExistence type="predicted"/>
<dbReference type="CDD" id="cd01835">
    <property type="entry name" value="SGNH_hydrolase_like_3"/>
    <property type="match status" value="1"/>
</dbReference>
<dbReference type="PANTHER" id="PTHR30383">
    <property type="entry name" value="THIOESTERASE 1/PROTEASE 1/LYSOPHOSPHOLIPASE L1"/>
    <property type="match status" value="1"/>
</dbReference>
<name>A0A844GU36_9CHRO</name>
<dbReference type="Proteomes" id="UP000437131">
    <property type="component" value="Unassembled WGS sequence"/>
</dbReference>